<reference evidence="1 2" key="1">
    <citation type="submission" date="2018-08" db="EMBL/GenBank/DDBJ databases">
        <title>Bacillus chawlae sp. nov., Bacillus glennii sp. nov., and Bacillus saganii sp. nov. Isolated from the Vehicle Assembly Building at Kennedy Space Center where the Viking Spacecraft were Assembled.</title>
        <authorList>
            <person name="Seuylemezian A."/>
            <person name="Vaishampayan P."/>
        </authorList>
    </citation>
    <scope>NUCLEOTIDE SEQUENCE [LARGE SCALE GENOMIC DNA]</scope>
    <source>
        <strain evidence="1 2">V44-8</strain>
    </source>
</reference>
<dbReference type="OrthoDB" id="147801at2"/>
<comment type="caution">
    <text evidence="1">The sequence shown here is derived from an EMBL/GenBank/DDBJ whole genome shotgun (WGS) entry which is preliminary data.</text>
</comment>
<dbReference type="PANTHER" id="PTHR38433">
    <property type="match status" value="1"/>
</dbReference>
<gene>
    <name evidence="1" type="ORF">D0466_02620</name>
</gene>
<dbReference type="Proteomes" id="UP000262939">
    <property type="component" value="Unassembled WGS sequence"/>
</dbReference>
<dbReference type="PANTHER" id="PTHR38433:SF1">
    <property type="entry name" value="DUF1641 DOMAIN-CONTAINING PROTEIN"/>
    <property type="match status" value="1"/>
</dbReference>
<protein>
    <submittedName>
        <fullName evidence="1">DUF1641 domain-containing protein</fullName>
    </submittedName>
</protein>
<name>A0A372LGU1_9BACI</name>
<dbReference type="InterPro" id="IPR012440">
    <property type="entry name" value="DUF1641"/>
</dbReference>
<dbReference type="AlphaFoldDB" id="A0A372LGU1"/>
<sequence>MAQPIKIIQKKELTAEELQQQKLEELKSLLTDNKEALDKMMGIAGELNDLGVLEAASAMLQAKDKIAKIALGQVTREPVTNLVNVLMGATGAMMSADPKATETVVKSSIAGLHEANEHLKSNKKTGVRDFMKAMNDPDINRAVGFGIHFLRGMGKALKHEDNH</sequence>
<dbReference type="EMBL" id="QVTD01000003">
    <property type="protein sequence ID" value="RFU64836.1"/>
    <property type="molecule type" value="Genomic_DNA"/>
</dbReference>
<keyword evidence="2" id="KW-1185">Reference proteome</keyword>
<accession>A0A372LGU1</accession>
<organism evidence="1 2">
    <name type="scientific">Peribacillus glennii</name>
    <dbReference type="NCBI Taxonomy" id="2303991"/>
    <lineage>
        <taxon>Bacteria</taxon>
        <taxon>Bacillati</taxon>
        <taxon>Bacillota</taxon>
        <taxon>Bacilli</taxon>
        <taxon>Bacillales</taxon>
        <taxon>Bacillaceae</taxon>
        <taxon>Peribacillus</taxon>
    </lineage>
</organism>
<evidence type="ECO:0000313" key="1">
    <source>
        <dbReference type="EMBL" id="RFU64836.1"/>
    </source>
</evidence>
<proteinExistence type="predicted"/>
<dbReference type="RefSeq" id="WP_117321012.1">
    <property type="nucleotide sequence ID" value="NZ_QVTD01000003.1"/>
</dbReference>
<evidence type="ECO:0000313" key="2">
    <source>
        <dbReference type="Proteomes" id="UP000262939"/>
    </source>
</evidence>
<dbReference type="Pfam" id="PF07849">
    <property type="entry name" value="DUF1641"/>
    <property type="match status" value="1"/>
</dbReference>